<keyword evidence="2" id="KW-1133">Transmembrane helix</keyword>
<dbReference type="AlphaFoldDB" id="A0AAD2JN54"/>
<dbReference type="PANTHER" id="PTHR41775:SF1">
    <property type="entry name" value="PEPTIDASE M6-LIKE DOMAIN-CONTAINING PROTEIN"/>
    <property type="match status" value="1"/>
</dbReference>
<dbReference type="InterPro" id="IPR008757">
    <property type="entry name" value="Peptidase_M6-like_domain"/>
</dbReference>
<name>A0AAD2JN54_9STRA</name>
<comment type="caution">
    <text evidence="4">The sequence shown here is derived from an EMBL/GenBank/DDBJ whole genome shotgun (WGS) entry which is preliminary data.</text>
</comment>
<evidence type="ECO:0000256" key="2">
    <source>
        <dbReference type="SAM" id="Phobius"/>
    </source>
</evidence>
<feature type="region of interest" description="Disordered" evidence="1">
    <location>
        <begin position="527"/>
        <end position="563"/>
    </location>
</feature>
<dbReference type="PANTHER" id="PTHR41775">
    <property type="entry name" value="SECRETED PROTEIN-RELATED"/>
    <property type="match status" value="1"/>
</dbReference>
<feature type="domain" description="Peptidase M6-like" evidence="3">
    <location>
        <begin position="40"/>
        <end position="137"/>
    </location>
</feature>
<sequence length="730" mass="79303">MDGVTAFNHPERALFPTKEIDVLVCLVVWDDHEGRIIPDPNHFRELWNGESGTVANPGESISKWLYSNTYGDFSVQARVVDWLPLNQSEAYWANGNMGHSNSTTTIGEAFVPVLEAAANSGIDLSKYDYDDDRSLDSIVFVHSGFAAELGGADCFTGANHTDRIISNTWDADIKIGSTGLKLGSFITVSAFNNLCDLGPANIGIHLQQWLRSHFGLSDTFDLGGRYEENSTAVGGLGAFDIMSFAGGQKGRADFPGILSPYGKMELGSLDPIEITNDGVYTARASALHPDVYKISSPYPSGEYLLIENRQPVLSDLYLWQPGGIAIYHVDENTGGNGNRERGGPFLEGWPGNGAHYKVALVQSDGKFELEQGLNQGHMDDFWKAGDILGPGNGETEATSEGTYPNTDSYVGGNIMVTGLQIDQFQETKVGVWSFRVSNLVPFVQNETPSAESPNPPSLAPTFLLDNIFQNPRNGQVNCYGPILNDPDFYCDCMDDCTAKSNYVCACSEAQACCSAFLESLDNWDPSINPSSSPSRLPSVQPSKVPTLTPSNNPTGSQVPSSRPSLLPSMIPSLIPSSMPTSVPSFLPSESMVPSNMPTTMIPPMTSSSSMESGFIVAIVLAILLLMGIYILILYRRLMCIEENNDENATPEERDGIMMPLEENHDGVSTLTPSLLSSMPSFNSHLARMRYWGYDGSNGSIDYEPPPVPPRHDNSARFSTGSSLENYGWSV</sequence>
<organism evidence="4 5">
    <name type="scientific">Cylindrotheca closterium</name>
    <dbReference type="NCBI Taxonomy" id="2856"/>
    <lineage>
        <taxon>Eukaryota</taxon>
        <taxon>Sar</taxon>
        <taxon>Stramenopiles</taxon>
        <taxon>Ochrophyta</taxon>
        <taxon>Bacillariophyta</taxon>
        <taxon>Bacillariophyceae</taxon>
        <taxon>Bacillariophycidae</taxon>
        <taxon>Bacillariales</taxon>
        <taxon>Bacillariaceae</taxon>
        <taxon>Cylindrotheca</taxon>
    </lineage>
</organism>
<gene>
    <name evidence="4" type="ORF">CYCCA115_LOCUS21863</name>
</gene>
<dbReference type="GO" id="GO:0006508">
    <property type="term" value="P:proteolysis"/>
    <property type="evidence" value="ECO:0007669"/>
    <property type="project" value="InterPro"/>
</dbReference>
<accession>A0AAD2JN54</accession>
<dbReference type="Proteomes" id="UP001295423">
    <property type="component" value="Unassembled WGS sequence"/>
</dbReference>
<evidence type="ECO:0000259" key="3">
    <source>
        <dbReference type="Pfam" id="PF05547"/>
    </source>
</evidence>
<keyword evidence="5" id="KW-1185">Reference proteome</keyword>
<keyword evidence="2" id="KW-0812">Transmembrane</keyword>
<evidence type="ECO:0000256" key="1">
    <source>
        <dbReference type="SAM" id="MobiDB-lite"/>
    </source>
</evidence>
<dbReference type="EMBL" id="CAKOGP040002269">
    <property type="protein sequence ID" value="CAJ1966280.1"/>
    <property type="molecule type" value="Genomic_DNA"/>
</dbReference>
<dbReference type="Pfam" id="PF05547">
    <property type="entry name" value="Peptidase_M6"/>
    <property type="match status" value="1"/>
</dbReference>
<evidence type="ECO:0000313" key="4">
    <source>
        <dbReference type="EMBL" id="CAJ1966280.1"/>
    </source>
</evidence>
<reference evidence="4" key="1">
    <citation type="submission" date="2023-08" db="EMBL/GenBank/DDBJ databases">
        <authorList>
            <person name="Audoor S."/>
            <person name="Bilcke G."/>
        </authorList>
    </citation>
    <scope>NUCLEOTIDE SEQUENCE</scope>
</reference>
<evidence type="ECO:0000313" key="5">
    <source>
        <dbReference type="Proteomes" id="UP001295423"/>
    </source>
</evidence>
<dbReference type="GO" id="GO:0008233">
    <property type="term" value="F:peptidase activity"/>
    <property type="evidence" value="ECO:0007669"/>
    <property type="project" value="InterPro"/>
</dbReference>
<keyword evidence="2" id="KW-0472">Membrane</keyword>
<protein>
    <recommendedName>
        <fullName evidence="3">Peptidase M6-like domain-containing protein</fullName>
    </recommendedName>
</protein>
<feature type="transmembrane region" description="Helical" evidence="2">
    <location>
        <begin position="613"/>
        <end position="634"/>
    </location>
</feature>
<feature type="compositionally biased region" description="Polar residues" evidence="1">
    <location>
        <begin position="527"/>
        <end position="558"/>
    </location>
</feature>
<proteinExistence type="predicted"/>